<keyword evidence="4" id="KW-0067">ATP-binding</keyword>
<dbReference type="PANTHER" id="PTHR47961:SF6">
    <property type="entry name" value="DNA-DIRECTED DNA POLYMERASE"/>
    <property type="match status" value="1"/>
</dbReference>
<protein>
    <submittedName>
        <fullName evidence="7">DEAD/DEAH box helicase</fullName>
    </submittedName>
</protein>
<dbReference type="InterPro" id="IPR011545">
    <property type="entry name" value="DEAD/DEAH_box_helicase_dom"/>
</dbReference>
<keyword evidence="2" id="KW-0378">Hydrolase</keyword>
<organism evidence="7 8">
    <name type="scientific">Bradyrhizobium elkanii</name>
    <dbReference type="NCBI Taxonomy" id="29448"/>
    <lineage>
        <taxon>Bacteria</taxon>
        <taxon>Pseudomonadati</taxon>
        <taxon>Pseudomonadota</taxon>
        <taxon>Alphaproteobacteria</taxon>
        <taxon>Hyphomicrobiales</taxon>
        <taxon>Nitrobacteraceae</taxon>
        <taxon>Bradyrhizobium</taxon>
    </lineage>
</organism>
<evidence type="ECO:0000256" key="3">
    <source>
        <dbReference type="ARBA" id="ARBA00022806"/>
    </source>
</evidence>
<keyword evidence="3 7" id="KW-0347">Helicase</keyword>
<feature type="domain" description="Helicase C-terminal" evidence="6">
    <location>
        <begin position="374"/>
        <end position="565"/>
    </location>
</feature>
<dbReference type="Pfam" id="PF00271">
    <property type="entry name" value="Helicase_C"/>
    <property type="match status" value="1"/>
</dbReference>
<dbReference type="GO" id="GO:0004386">
    <property type="term" value="F:helicase activity"/>
    <property type="evidence" value="ECO:0007669"/>
    <property type="project" value="UniProtKB-KW"/>
</dbReference>
<dbReference type="InterPro" id="IPR014001">
    <property type="entry name" value="Helicase_ATP-bd"/>
</dbReference>
<dbReference type="SUPFAM" id="SSF52540">
    <property type="entry name" value="P-loop containing nucleoside triphosphate hydrolases"/>
    <property type="match status" value="1"/>
</dbReference>
<evidence type="ECO:0000256" key="4">
    <source>
        <dbReference type="ARBA" id="ARBA00022840"/>
    </source>
</evidence>
<dbReference type="GO" id="GO:0005524">
    <property type="term" value="F:ATP binding"/>
    <property type="evidence" value="ECO:0007669"/>
    <property type="project" value="UniProtKB-KW"/>
</dbReference>
<evidence type="ECO:0000256" key="1">
    <source>
        <dbReference type="ARBA" id="ARBA00022741"/>
    </source>
</evidence>
<evidence type="ECO:0000259" key="5">
    <source>
        <dbReference type="PROSITE" id="PS51192"/>
    </source>
</evidence>
<evidence type="ECO:0000313" key="8">
    <source>
        <dbReference type="Proteomes" id="UP000305095"/>
    </source>
</evidence>
<dbReference type="PROSITE" id="PS51192">
    <property type="entry name" value="HELICASE_ATP_BIND_1"/>
    <property type="match status" value="1"/>
</dbReference>
<feature type="domain" description="Helicase ATP-binding" evidence="5">
    <location>
        <begin position="155"/>
        <end position="344"/>
    </location>
</feature>
<dbReference type="RefSeq" id="WP_137482184.1">
    <property type="nucleotide sequence ID" value="NZ_SZZP01000020.1"/>
</dbReference>
<dbReference type="Gene3D" id="3.40.50.300">
    <property type="entry name" value="P-loop containing nucleotide triphosphate hydrolases"/>
    <property type="match status" value="2"/>
</dbReference>
<sequence>MSLNDLQGWLVAEGLREDLDQLTRRTVVAELDNLIPRAEDEAIVFDWPRLLLAGSILARSDQRAYQEAALRIATAAITISDSEAIRDSGAVLLGKLSNFRAVSLATERGLLTVDVEGRLGMALRIESQRRQMDQSILVQSSGQWIQVNGFQQRFWSQANEYQWLSASAPTASGKTFLVLQWLTDQIRSSEMRVAVYLAPTRALVAEIEANLVSLLGAGSGIEVSSLPIREKHDKAQEGGPRAILVMTQERMHLLANAIGGAFKVDLLVVDEAHKIGDNQRGVILQDAIERASRSNHELKLVFISPATQNPQELLTDAPEGALTASFESDVPTVLQNVIVAEQMPRKPKLWKLSARQHASKLPLGVVKLGSSPGSLKKKLAFIAAAAGERGGTLVYANRASDSEDIADLISQLIPQAPSDPELLELADLARKGVHPRYRLAPLVEKGVAFHYGNMPSLIRSEVERLFRSGKIRFLVCTSTLIEGVNLSCRTIVLRGPRKGIGHPMEAHDFWNLAGRAGRWGDEFQGNIICIDPQNAQAWPDGVPERARFPIKRETDAVIEQGDGLADYLDRRATTDLADFEDPNQFEQVASYMLATYLRLGSIAESNLAKRHNPSTIERLEASLANIASQIVIGADIAGRHPGVSALGMQRLLDAFREYKGDVENLLPAAVDSQDSYDRFVTIMRRINQYLFPAFMPEGIIPLHAQIVVQWLKGFSLSRMIGRNIDYHRRTGRSFKLPVLIRSTMELVEQIARFRAPKYLSAYVDVLNLHLVAIGREDLIDSDVDIGTQLEFGVSSRTLLSLIELGLSRVSAVALYEKIARDDLSKEDCIAWVRERDTQFEGMDIPAIILREIRTKLLPESSAGVATSTR</sequence>
<dbReference type="GO" id="GO:0016787">
    <property type="term" value="F:hydrolase activity"/>
    <property type="evidence" value="ECO:0007669"/>
    <property type="project" value="UniProtKB-KW"/>
</dbReference>
<dbReference type="SMART" id="SM00487">
    <property type="entry name" value="DEXDc"/>
    <property type="match status" value="1"/>
</dbReference>
<dbReference type="PROSITE" id="PS51194">
    <property type="entry name" value="HELICASE_CTER"/>
    <property type="match status" value="1"/>
</dbReference>
<reference evidence="7 8" key="1">
    <citation type="submission" date="2019-05" db="EMBL/GenBank/DDBJ databases">
        <title>Draft Genome of Bradyrhizobium elkanii strain SEMIA 938, Used in Commercial Inoculants for Lupinus spp. in Brazil.</title>
        <authorList>
            <person name="Hungria M."/>
            <person name="Delamuta J.R.M."/>
            <person name="Ribeiro R.A."/>
            <person name="Nogueira M.A."/>
        </authorList>
    </citation>
    <scope>NUCLEOTIDE SEQUENCE [LARGE SCALE GENOMIC DNA]</scope>
    <source>
        <strain evidence="7 8">Semia 938</strain>
    </source>
</reference>
<dbReference type="SMART" id="SM00490">
    <property type="entry name" value="HELICc"/>
    <property type="match status" value="1"/>
</dbReference>
<dbReference type="Pfam" id="PF00270">
    <property type="entry name" value="DEAD"/>
    <property type="match status" value="1"/>
</dbReference>
<comment type="caution">
    <text evidence="7">The sequence shown here is derived from an EMBL/GenBank/DDBJ whole genome shotgun (WGS) entry which is preliminary data.</text>
</comment>
<accession>A0A4U6RUV0</accession>
<dbReference type="AlphaFoldDB" id="A0A4U6RUV0"/>
<dbReference type="InterPro" id="IPR001650">
    <property type="entry name" value="Helicase_C-like"/>
</dbReference>
<dbReference type="PANTHER" id="PTHR47961">
    <property type="entry name" value="DNA POLYMERASE THETA, PUTATIVE (AFU_ORTHOLOGUE AFUA_1G05260)-RELATED"/>
    <property type="match status" value="1"/>
</dbReference>
<evidence type="ECO:0000259" key="6">
    <source>
        <dbReference type="PROSITE" id="PS51194"/>
    </source>
</evidence>
<keyword evidence="1" id="KW-0547">Nucleotide-binding</keyword>
<dbReference type="InterPro" id="IPR050474">
    <property type="entry name" value="Hel308_SKI2-like"/>
</dbReference>
<dbReference type="EMBL" id="SZZP01000020">
    <property type="protein sequence ID" value="TKV77903.1"/>
    <property type="molecule type" value="Genomic_DNA"/>
</dbReference>
<proteinExistence type="predicted"/>
<gene>
    <name evidence="7" type="ORF">FDV58_29005</name>
</gene>
<name>A0A4U6RUV0_BRAEL</name>
<dbReference type="InterPro" id="IPR027417">
    <property type="entry name" value="P-loop_NTPase"/>
</dbReference>
<dbReference type="GO" id="GO:0003676">
    <property type="term" value="F:nucleic acid binding"/>
    <property type="evidence" value="ECO:0007669"/>
    <property type="project" value="InterPro"/>
</dbReference>
<evidence type="ECO:0000313" key="7">
    <source>
        <dbReference type="EMBL" id="TKV77903.1"/>
    </source>
</evidence>
<dbReference type="Proteomes" id="UP000305095">
    <property type="component" value="Unassembled WGS sequence"/>
</dbReference>
<evidence type="ECO:0000256" key="2">
    <source>
        <dbReference type="ARBA" id="ARBA00022801"/>
    </source>
</evidence>